<evidence type="ECO:0000313" key="4">
    <source>
        <dbReference type="Proteomes" id="UP000321612"/>
    </source>
</evidence>
<feature type="chain" id="PRO_5022744990" evidence="1">
    <location>
        <begin position="19"/>
        <end position="128"/>
    </location>
</feature>
<dbReference type="Pfam" id="PF12702">
    <property type="entry name" value="Lipocalin_3"/>
    <property type="match status" value="1"/>
</dbReference>
<reference evidence="4" key="1">
    <citation type="submission" date="2019-05" db="EMBL/GenBank/DDBJ databases">
        <title>Prevotella brunnea sp. nov., isolated from a wound of a patient.</title>
        <authorList>
            <person name="Buhl M."/>
        </authorList>
    </citation>
    <scope>NUCLEOTIDE SEQUENCE [LARGE SCALE GENOMIC DNA]</scope>
    <source>
        <strain evidence="4">A2672</strain>
    </source>
</reference>
<dbReference type="InterPro" id="IPR024311">
    <property type="entry name" value="Lipocalin-like"/>
</dbReference>
<gene>
    <name evidence="3" type="ORF">ETF27_00590</name>
</gene>
<comment type="caution">
    <text evidence="3">The sequence shown here is derived from an EMBL/GenBank/DDBJ whole genome shotgun (WGS) entry which is preliminary data.</text>
</comment>
<dbReference type="Proteomes" id="UP000321612">
    <property type="component" value="Unassembled WGS sequence"/>
</dbReference>
<dbReference type="PROSITE" id="PS51257">
    <property type="entry name" value="PROKAR_LIPOPROTEIN"/>
    <property type="match status" value="1"/>
</dbReference>
<evidence type="ECO:0000313" key="3">
    <source>
        <dbReference type="EMBL" id="TXJ63342.1"/>
    </source>
</evidence>
<evidence type="ECO:0000259" key="2">
    <source>
        <dbReference type="Pfam" id="PF12702"/>
    </source>
</evidence>
<keyword evidence="4" id="KW-1185">Reference proteome</keyword>
<dbReference type="EMBL" id="SDIK01000006">
    <property type="protein sequence ID" value="TXJ63342.1"/>
    <property type="molecule type" value="Genomic_DNA"/>
</dbReference>
<evidence type="ECO:0000256" key="1">
    <source>
        <dbReference type="SAM" id="SignalP"/>
    </source>
</evidence>
<proteinExistence type="predicted"/>
<organism evidence="3 4">
    <name type="scientific">Prevotella brunnea</name>
    <dbReference type="NCBI Taxonomy" id="2508867"/>
    <lineage>
        <taxon>Bacteria</taxon>
        <taxon>Pseudomonadati</taxon>
        <taxon>Bacteroidota</taxon>
        <taxon>Bacteroidia</taxon>
        <taxon>Bacteroidales</taxon>
        <taxon>Prevotellaceae</taxon>
        <taxon>Prevotella</taxon>
    </lineage>
</organism>
<keyword evidence="1" id="KW-0732">Signal</keyword>
<accession>A0A5C8GQ03</accession>
<sequence>MKKILSACMVLSALFAFASCNNGNTKGKTEETSPDTLSLIGKWTTTGPIDSTELGIELKADGTAASINMPTLPYDKWKKTNDSTITIHGRSIFDGETTELTDTFDIDKADNALKQRNTDIIYRKSSVR</sequence>
<feature type="signal peptide" evidence="1">
    <location>
        <begin position="1"/>
        <end position="18"/>
    </location>
</feature>
<dbReference type="OrthoDB" id="199694at2"/>
<dbReference type="Gene3D" id="2.40.128.280">
    <property type="match status" value="1"/>
</dbReference>
<feature type="domain" description="Lipocalin-like" evidence="2">
    <location>
        <begin position="38"/>
        <end position="122"/>
    </location>
</feature>
<protein>
    <submittedName>
        <fullName evidence="3">Lipocalin family protein</fullName>
    </submittedName>
</protein>
<name>A0A5C8GQ03_9BACT</name>
<dbReference type="AlphaFoldDB" id="A0A5C8GQ03"/>